<dbReference type="GO" id="GO:0060271">
    <property type="term" value="P:cilium assembly"/>
    <property type="evidence" value="ECO:0007669"/>
    <property type="project" value="InterPro"/>
</dbReference>
<evidence type="ECO:0000259" key="2">
    <source>
        <dbReference type="Pfam" id="PF21007"/>
    </source>
</evidence>
<dbReference type="OMA" id="ICVDINI"/>
<dbReference type="STRING" id="7719.ENSCINP00000030614"/>
<dbReference type="Pfam" id="PF21007">
    <property type="entry name" value="FBF1"/>
    <property type="match status" value="1"/>
</dbReference>
<dbReference type="GO" id="GO:0090162">
    <property type="term" value="P:establishment of epithelial cell polarity"/>
    <property type="evidence" value="ECO:0007669"/>
    <property type="project" value="InterPro"/>
</dbReference>
<dbReference type="InterPro" id="IPR049390">
    <property type="entry name" value="FBF1_C"/>
</dbReference>
<keyword evidence="1" id="KW-0175">Coiled coil</keyword>
<proteinExistence type="predicted"/>
<reference evidence="4" key="1">
    <citation type="journal article" date="2002" name="Science">
        <title>The draft genome of Ciona intestinalis: insights into chordate and vertebrate origins.</title>
        <authorList>
            <person name="Dehal P."/>
            <person name="Satou Y."/>
            <person name="Campbell R.K."/>
            <person name="Chapman J."/>
            <person name="Degnan B."/>
            <person name="De Tomaso A."/>
            <person name="Davidson B."/>
            <person name="Di Gregorio A."/>
            <person name="Gelpke M."/>
            <person name="Goodstein D.M."/>
            <person name="Harafuji N."/>
            <person name="Hastings K.E."/>
            <person name="Ho I."/>
            <person name="Hotta K."/>
            <person name="Huang W."/>
            <person name="Kawashima T."/>
            <person name="Lemaire P."/>
            <person name="Martinez D."/>
            <person name="Meinertzhagen I.A."/>
            <person name="Necula S."/>
            <person name="Nonaka M."/>
            <person name="Putnam N."/>
            <person name="Rash S."/>
            <person name="Saiga H."/>
            <person name="Satake M."/>
            <person name="Terry A."/>
            <person name="Yamada L."/>
            <person name="Wang H.G."/>
            <person name="Awazu S."/>
            <person name="Azumi K."/>
            <person name="Boore J."/>
            <person name="Branno M."/>
            <person name="Chin-Bow S."/>
            <person name="DeSantis R."/>
            <person name="Doyle S."/>
            <person name="Francino P."/>
            <person name="Keys D.N."/>
            <person name="Haga S."/>
            <person name="Hayashi H."/>
            <person name="Hino K."/>
            <person name="Imai K.S."/>
            <person name="Inaba K."/>
            <person name="Kano S."/>
            <person name="Kobayashi K."/>
            <person name="Kobayashi M."/>
            <person name="Lee B.I."/>
            <person name="Makabe K.W."/>
            <person name="Manohar C."/>
            <person name="Matassi G."/>
            <person name="Medina M."/>
            <person name="Mochizuki Y."/>
            <person name="Mount S."/>
            <person name="Morishita T."/>
            <person name="Miura S."/>
            <person name="Nakayama A."/>
            <person name="Nishizaka S."/>
            <person name="Nomoto H."/>
            <person name="Ohta F."/>
            <person name="Oishi K."/>
            <person name="Rigoutsos I."/>
            <person name="Sano M."/>
            <person name="Sasaki A."/>
            <person name="Sasakura Y."/>
            <person name="Shoguchi E."/>
            <person name="Shin-i T."/>
            <person name="Spagnuolo A."/>
            <person name="Stainier D."/>
            <person name="Suzuki M.M."/>
            <person name="Tassy O."/>
            <person name="Takatori N."/>
            <person name="Tokuoka M."/>
            <person name="Yagi K."/>
            <person name="Yoshizaki F."/>
            <person name="Wada S."/>
            <person name="Zhang C."/>
            <person name="Hyatt P.D."/>
            <person name="Larimer F."/>
            <person name="Detter C."/>
            <person name="Doggett N."/>
            <person name="Glavina T."/>
            <person name="Hawkins T."/>
            <person name="Richardson P."/>
            <person name="Lucas S."/>
            <person name="Kohara Y."/>
            <person name="Levine M."/>
            <person name="Satoh N."/>
            <person name="Rokhsar D.S."/>
        </authorList>
    </citation>
    <scope>NUCLEOTIDE SEQUENCE [LARGE SCALE GENOMIC DNA]</scope>
</reference>
<protein>
    <recommendedName>
        <fullName evidence="2">Fas-binding factor 1 C-terminal domain-containing protein</fullName>
    </recommendedName>
</protein>
<name>H2XLT2_CIOIN</name>
<dbReference type="InParanoid" id="H2XLT2"/>
<evidence type="ECO:0000256" key="1">
    <source>
        <dbReference type="SAM" id="Coils"/>
    </source>
</evidence>
<evidence type="ECO:0000313" key="3">
    <source>
        <dbReference type="Ensembl" id="ENSCINP00000030614.1"/>
    </source>
</evidence>
<dbReference type="PANTHER" id="PTHR33689:SF1">
    <property type="entry name" value="FAS-BINDING FACTOR 1"/>
    <property type="match status" value="1"/>
</dbReference>
<dbReference type="HOGENOM" id="CLU_1554725_0_0_1"/>
<dbReference type="GO" id="GO:0097539">
    <property type="term" value="C:ciliary transition fiber"/>
    <property type="evidence" value="ECO:0007669"/>
    <property type="project" value="InterPro"/>
</dbReference>
<reference evidence="3" key="3">
    <citation type="submission" date="2025-09" db="UniProtKB">
        <authorList>
            <consortium name="Ensembl"/>
        </authorList>
    </citation>
    <scope>IDENTIFICATION</scope>
</reference>
<dbReference type="GeneTree" id="ENSGT00730000114052"/>
<dbReference type="PANTHER" id="PTHR33689">
    <property type="entry name" value="FAS-BINDING FACTOR 1"/>
    <property type="match status" value="1"/>
</dbReference>
<reference evidence="3" key="2">
    <citation type="submission" date="2025-08" db="UniProtKB">
        <authorList>
            <consortium name="Ensembl"/>
        </authorList>
    </citation>
    <scope>IDENTIFICATION</scope>
</reference>
<feature type="domain" description="Fas-binding factor 1 C-terminal" evidence="2">
    <location>
        <begin position="3"/>
        <end position="164"/>
    </location>
</feature>
<evidence type="ECO:0000313" key="4">
    <source>
        <dbReference type="Proteomes" id="UP000008144"/>
    </source>
</evidence>
<dbReference type="AlphaFoldDB" id="H2XLT2"/>
<feature type="coiled-coil region" evidence="1">
    <location>
        <begin position="1"/>
        <end position="28"/>
    </location>
</feature>
<dbReference type="InterPro" id="IPR033561">
    <property type="entry name" value="FBF1"/>
</dbReference>
<keyword evidence="4" id="KW-1185">Reference proteome</keyword>
<sequence length="172" mass="19845">MATLKSNEQSLEERREALVLREKDLRENEEKNAKRINESDQALTEVKRVEREHESRMNELHVQSEDLARQRQLLAEERKLIAKEKLDIIQNHHAHPKSTPPPNNIVYDLTPTKLSRADLVSSVPVNTAPIPLASNPATVLWSHTAMQDQNYLEDEKFFLEALKHTPYHGTKS</sequence>
<organism evidence="3 4">
    <name type="scientific">Ciona intestinalis</name>
    <name type="common">Transparent sea squirt</name>
    <name type="synonym">Ascidia intestinalis</name>
    <dbReference type="NCBI Taxonomy" id="7719"/>
    <lineage>
        <taxon>Eukaryota</taxon>
        <taxon>Metazoa</taxon>
        <taxon>Chordata</taxon>
        <taxon>Tunicata</taxon>
        <taxon>Ascidiacea</taxon>
        <taxon>Phlebobranchia</taxon>
        <taxon>Cionidae</taxon>
        <taxon>Ciona</taxon>
    </lineage>
</organism>
<accession>H2XLT2</accession>
<dbReference type="Ensembl" id="ENSCINT00000030660.1">
    <property type="protein sequence ID" value="ENSCINP00000030614.1"/>
    <property type="gene ID" value="ENSCING00000020182.1"/>
</dbReference>
<dbReference type="Proteomes" id="UP000008144">
    <property type="component" value="Unassembled WGS sequence"/>
</dbReference>